<name>W7CX74_9LIST</name>
<evidence type="ECO:0000313" key="1">
    <source>
        <dbReference type="EMBL" id="EUJ40366.1"/>
    </source>
</evidence>
<dbReference type="EMBL" id="AODH01000019">
    <property type="protein sequence ID" value="EUJ40366.1"/>
    <property type="molecule type" value="Genomic_DNA"/>
</dbReference>
<accession>W7CX74</accession>
<organism evidence="1 2">
    <name type="scientific">Brochothrix campestris FSL F6-1037</name>
    <dbReference type="NCBI Taxonomy" id="1265861"/>
    <lineage>
        <taxon>Bacteria</taxon>
        <taxon>Bacillati</taxon>
        <taxon>Bacillota</taxon>
        <taxon>Bacilli</taxon>
        <taxon>Bacillales</taxon>
        <taxon>Listeriaceae</taxon>
        <taxon>Brochothrix</taxon>
    </lineage>
</organism>
<dbReference type="AlphaFoldDB" id="W7CX74"/>
<dbReference type="RefSeq" id="WP_035314149.1">
    <property type="nucleotide sequence ID" value="NZ_AODH01000019.1"/>
</dbReference>
<gene>
    <name evidence="1" type="ORF">BCAMP_05414</name>
</gene>
<keyword evidence="2" id="KW-1185">Reference proteome</keyword>
<comment type="caution">
    <text evidence="1">The sequence shown here is derived from an EMBL/GenBank/DDBJ whole genome shotgun (WGS) entry which is preliminary data.</text>
</comment>
<dbReference type="Proteomes" id="UP000019243">
    <property type="component" value="Unassembled WGS sequence"/>
</dbReference>
<evidence type="ECO:0000313" key="2">
    <source>
        <dbReference type="Proteomes" id="UP000019243"/>
    </source>
</evidence>
<sequence length="127" mass="14368">MDWMDYPDTLSADELLEQLNQANIKDFKGYLLFNAYHFQAKLVSIYHALQASDTIVLDLYNPNTDTGEDLLIAMTIDGDYIIEQNKTTLVVPVSLEAVQVERYPYPAVVFLKAYTAKKITSTILADV</sequence>
<dbReference type="OrthoDB" id="2185058at2"/>
<reference evidence="1 2" key="1">
    <citation type="submission" date="2012-12" db="EMBL/GenBank/DDBJ databases">
        <title>Novel taxa of Listeriaceae from agricultural environments in the United States.</title>
        <authorList>
            <person name="den Bakker H.C."/>
            <person name="Allred A."/>
            <person name="Warchocki S."/>
            <person name="Wright E.M."/>
            <person name="Burrell A."/>
            <person name="Nightingale K.K."/>
            <person name="Kephart D."/>
            <person name="Wiedmann M."/>
        </authorList>
    </citation>
    <scope>NUCLEOTIDE SEQUENCE [LARGE SCALE GENOMIC DNA]</scope>
    <source>
        <strain evidence="1 2">FSL F6-1037</strain>
    </source>
</reference>
<proteinExistence type="predicted"/>
<protein>
    <submittedName>
        <fullName evidence="1">Uncharacterized protein</fullName>
    </submittedName>
</protein>